<sequence>MAYGPRYRLPFRRRREGKTDYKARYKLVDAGKLRFIVRVTNYHVITQIAKVGKIGDETLISAHSKQLQKLGWLANTNNISAAYLTGYLCGKKALKEGITEAVLDIGLRPPVKGSRIFAALKGAVDAGLKVPHSESILPDESRIRGEHIAEYAKSLDETEAKKKFSKYFERGLSPTRLPEHFEEIKKKIDEVIS</sequence>
<evidence type="ECO:0000313" key="8">
    <source>
        <dbReference type="Proteomes" id="UP000249782"/>
    </source>
</evidence>
<keyword evidence="5 6" id="KW-0687">Ribonucleoprotein</keyword>
<dbReference type="OrthoDB" id="8644at2157"/>
<evidence type="ECO:0000256" key="3">
    <source>
        <dbReference type="ARBA" id="ARBA00022884"/>
    </source>
</evidence>
<accession>A0A328PJG2</accession>
<evidence type="ECO:0000256" key="6">
    <source>
        <dbReference type="HAMAP-Rule" id="MF_01337"/>
    </source>
</evidence>
<dbReference type="Pfam" id="PF17144">
    <property type="entry name" value="Ribosomal_L5e"/>
    <property type="match status" value="2"/>
</dbReference>
<dbReference type="GO" id="GO:0000027">
    <property type="term" value="P:ribosomal large subunit assembly"/>
    <property type="evidence" value="ECO:0007669"/>
    <property type="project" value="TreeGrafter"/>
</dbReference>
<dbReference type="InterPro" id="IPR057267">
    <property type="entry name" value="Rbsml_uL18_arch"/>
</dbReference>
<dbReference type="RefSeq" id="WP_112093186.1">
    <property type="nucleotide sequence ID" value="NZ_QLOE01000001.1"/>
</dbReference>
<proteinExistence type="inferred from homology"/>
<protein>
    <recommendedName>
        <fullName evidence="6">Large ribosomal subunit protein uL18</fullName>
    </recommendedName>
</protein>
<evidence type="ECO:0000256" key="5">
    <source>
        <dbReference type="ARBA" id="ARBA00023274"/>
    </source>
</evidence>
<organism evidence="7 8">
    <name type="scientific">Methanothermobacter tenebrarum</name>
    <dbReference type="NCBI Taxonomy" id="680118"/>
    <lineage>
        <taxon>Archaea</taxon>
        <taxon>Methanobacteriati</taxon>
        <taxon>Methanobacteriota</taxon>
        <taxon>Methanomada group</taxon>
        <taxon>Methanobacteria</taxon>
        <taxon>Methanobacteriales</taxon>
        <taxon>Methanobacteriaceae</taxon>
        <taxon>Methanothermobacter</taxon>
    </lineage>
</organism>
<gene>
    <name evidence="6" type="primary">rpl18</name>
    <name evidence="7" type="ORF">DPC56_00935</name>
</gene>
<dbReference type="GO" id="GO:0022625">
    <property type="term" value="C:cytosolic large ribosomal subunit"/>
    <property type="evidence" value="ECO:0007669"/>
    <property type="project" value="TreeGrafter"/>
</dbReference>
<evidence type="ECO:0000256" key="4">
    <source>
        <dbReference type="ARBA" id="ARBA00022980"/>
    </source>
</evidence>
<keyword evidence="4 6" id="KW-0689">Ribosomal protein</keyword>
<dbReference type="Gene3D" id="3.30.420.100">
    <property type="match status" value="1"/>
</dbReference>
<dbReference type="PRINTS" id="PR00058">
    <property type="entry name" value="RIBOSOMALL5"/>
</dbReference>
<dbReference type="EMBL" id="QLOE01000001">
    <property type="protein sequence ID" value="RAO79876.1"/>
    <property type="molecule type" value="Genomic_DNA"/>
</dbReference>
<dbReference type="InterPro" id="IPR005485">
    <property type="entry name" value="Rbsml_uL18_euk_arch"/>
</dbReference>
<keyword evidence="3 6" id="KW-0694">RNA-binding</keyword>
<name>A0A328PJG2_9EURY</name>
<reference evidence="7 8" key="1">
    <citation type="submission" date="2018-06" db="EMBL/GenBank/DDBJ databases">
        <title>Draft genome sequence of hyperthermophilic methanogen Methanothermobacter tenebrarum sp. MCM-B 1447.</title>
        <authorList>
            <person name="Pore S.D."/>
            <person name="Dagar S."/>
            <person name="Dhakephalkar P.K."/>
        </authorList>
    </citation>
    <scope>NUCLEOTIDE SEQUENCE [LARGE SCALE GENOMIC DNA]</scope>
    <source>
        <strain evidence="7 8">MCM B 1447</strain>
    </source>
</reference>
<dbReference type="GO" id="GO:0006412">
    <property type="term" value="P:translation"/>
    <property type="evidence" value="ECO:0007669"/>
    <property type="project" value="UniProtKB-UniRule"/>
</dbReference>
<evidence type="ECO:0000313" key="7">
    <source>
        <dbReference type="EMBL" id="RAO79876.1"/>
    </source>
</evidence>
<keyword evidence="2 6" id="KW-0699">rRNA-binding</keyword>
<keyword evidence="8" id="KW-1185">Reference proteome</keyword>
<comment type="similarity">
    <text evidence="1 6">Belongs to the universal ribosomal protein uL18 family.</text>
</comment>
<comment type="subunit">
    <text evidence="6">Part of the 50S ribosomal subunit. Contacts the 5S and 23S rRNAs.</text>
</comment>
<dbReference type="GO" id="GO:0003735">
    <property type="term" value="F:structural constituent of ribosome"/>
    <property type="evidence" value="ECO:0007669"/>
    <property type="project" value="InterPro"/>
</dbReference>
<dbReference type="AlphaFoldDB" id="A0A328PJG2"/>
<dbReference type="PANTHER" id="PTHR23410:SF12">
    <property type="entry name" value="LARGE RIBOSOMAL SUBUNIT PROTEIN UL18"/>
    <property type="match status" value="1"/>
</dbReference>
<dbReference type="NCBIfam" id="NF006342">
    <property type="entry name" value="PRK08569.1"/>
    <property type="match status" value="1"/>
</dbReference>
<dbReference type="InterPro" id="IPR057268">
    <property type="entry name" value="Ribosomal_L18"/>
</dbReference>
<comment type="caution">
    <text evidence="7">The sequence shown here is derived from an EMBL/GenBank/DDBJ whole genome shotgun (WGS) entry which is preliminary data.</text>
</comment>
<evidence type="ECO:0000256" key="2">
    <source>
        <dbReference type="ARBA" id="ARBA00022730"/>
    </source>
</evidence>
<dbReference type="PANTHER" id="PTHR23410">
    <property type="entry name" value="RIBOSOMAL PROTEIN L5-RELATED"/>
    <property type="match status" value="1"/>
</dbReference>
<dbReference type="GO" id="GO:0008097">
    <property type="term" value="F:5S rRNA binding"/>
    <property type="evidence" value="ECO:0007669"/>
    <property type="project" value="InterPro"/>
</dbReference>
<dbReference type="HAMAP" id="MF_01337_A">
    <property type="entry name" value="Ribosomal_uL18_A"/>
    <property type="match status" value="1"/>
</dbReference>
<dbReference type="CDD" id="cd00432">
    <property type="entry name" value="Ribosomal_L18_L5e"/>
    <property type="match status" value="1"/>
</dbReference>
<comment type="function">
    <text evidence="6">This is one of the proteins that bind and probably mediate the attachment of the 5S RNA into the large ribosomal subunit, where it forms part of the central protuberance.</text>
</comment>
<dbReference type="Proteomes" id="UP000249782">
    <property type="component" value="Unassembled WGS sequence"/>
</dbReference>
<evidence type="ECO:0000256" key="1">
    <source>
        <dbReference type="ARBA" id="ARBA00007116"/>
    </source>
</evidence>
<dbReference type="SUPFAM" id="SSF53137">
    <property type="entry name" value="Translational machinery components"/>
    <property type="match status" value="1"/>
</dbReference>